<dbReference type="EMBL" id="AWTC01000020">
    <property type="protein sequence ID" value="EST10642.1"/>
    <property type="molecule type" value="Genomic_DNA"/>
</dbReference>
<dbReference type="RefSeq" id="WP_023511415.1">
    <property type="nucleotide sequence ID" value="NZ_AWTC01000020.1"/>
</dbReference>
<evidence type="ECO:0000313" key="2">
    <source>
        <dbReference type="Proteomes" id="UP000018296"/>
    </source>
</evidence>
<dbReference type="OrthoDB" id="9858082at2"/>
<name>V6IUH2_9BACL</name>
<keyword evidence="2" id="KW-1185">Reference proteome</keyword>
<protein>
    <submittedName>
        <fullName evidence="1">Uncharacterized protein</fullName>
    </submittedName>
</protein>
<reference evidence="1 2" key="1">
    <citation type="journal article" date="2013" name="Genome Announc.">
        <title>Genome Sequence of Sporolactobacillus laevolacticus DSM442, an Efficient Polymer-Grade D-Lactate Producer from Agricultural Waste Cottonseed as a Nitrogen Source.</title>
        <authorList>
            <person name="Wang H."/>
            <person name="Wang L."/>
            <person name="Ju J."/>
            <person name="Yu B."/>
            <person name="Ma Y."/>
        </authorList>
    </citation>
    <scope>NUCLEOTIDE SEQUENCE [LARGE SCALE GENOMIC DNA]</scope>
    <source>
        <strain evidence="1 2">DSM 442</strain>
    </source>
</reference>
<dbReference type="Proteomes" id="UP000018296">
    <property type="component" value="Unassembled WGS sequence"/>
</dbReference>
<organism evidence="1 2">
    <name type="scientific">Sporolactobacillus laevolacticus DSM 442</name>
    <dbReference type="NCBI Taxonomy" id="1395513"/>
    <lineage>
        <taxon>Bacteria</taxon>
        <taxon>Bacillati</taxon>
        <taxon>Bacillota</taxon>
        <taxon>Bacilli</taxon>
        <taxon>Bacillales</taxon>
        <taxon>Sporolactobacillaceae</taxon>
        <taxon>Sporolactobacillus</taxon>
    </lineage>
</organism>
<accession>V6IUH2</accession>
<comment type="caution">
    <text evidence="1">The sequence shown here is derived from an EMBL/GenBank/DDBJ whole genome shotgun (WGS) entry which is preliminary data.</text>
</comment>
<evidence type="ECO:0000313" key="1">
    <source>
        <dbReference type="EMBL" id="EST10642.1"/>
    </source>
</evidence>
<proteinExistence type="predicted"/>
<gene>
    <name evidence="1" type="ORF">P343_16010</name>
</gene>
<dbReference type="AlphaFoldDB" id="V6IUH2"/>
<sequence>MIRNMYIIQYIDHSTAWHLDETVQIDAKRRKYKKGDVILVKDKKYVVIEDFTRLRVKHFQREINPLKPLISQIPNI</sequence>